<dbReference type="EMBL" id="DTMF01000338">
    <property type="protein sequence ID" value="HGF35494.1"/>
    <property type="molecule type" value="Genomic_DNA"/>
</dbReference>
<dbReference type="CDD" id="cd00293">
    <property type="entry name" value="USP-like"/>
    <property type="match status" value="1"/>
</dbReference>
<dbReference type="InterPro" id="IPR006015">
    <property type="entry name" value="Universal_stress_UspA"/>
</dbReference>
<dbReference type="Pfam" id="PF00582">
    <property type="entry name" value="Usp"/>
    <property type="match status" value="1"/>
</dbReference>
<dbReference type="PANTHER" id="PTHR46268:SF22">
    <property type="entry name" value="SENSOR PROTEIN KDPD-RELATED"/>
    <property type="match status" value="1"/>
</dbReference>
<comment type="caution">
    <text evidence="3">The sequence shown here is derived from an EMBL/GenBank/DDBJ whole genome shotgun (WGS) entry which is preliminary data.</text>
</comment>
<accession>A0A7C3V708</accession>
<gene>
    <name evidence="3" type="ORF">ENW96_14130</name>
</gene>
<sequence>MMSNVCHIAPKPRLWRGREARIMKKIAKILFPIDFAENFEAMLPWVSTFVNQFDATLYVLFVAQDLADLSSFHVPHGNLKQFQEEVLNAAQKKMSATAKESFKGFKKVEARVAQGSPAEKIIETAKQEGVDLIIMGTHGRKGLERAIFGSVCDKVVRTAPCPVLTINPALS</sequence>
<name>A0A7C3V708_9BACT</name>
<dbReference type="InterPro" id="IPR006016">
    <property type="entry name" value="UspA"/>
</dbReference>
<dbReference type="PRINTS" id="PR01438">
    <property type="entry name" value="UNVRSLSTRESS"/>
</dbReference>
<dbReference type="Gene3D" id="3.40.50.620">
    <property type="entry name" value="HUPs"/>
    <property type="match status" value="1"/>
</dbReference>
<evidence type="ECO:0000259" key="2">
    <source>
        <dbReference type="Pfam" id="PF00582"/>
    </source>
</evidence>
<proteinExistence type="inferred from homology"/>
<organism evidence="3">
    <name type="scientific">Desulfobacca acetoxidans</name>
    <dbReference type="NCBI Taxonomy" id="60893"/>
    <lineage>
        <taxon>Bacteria</taxon>
        <taxon>Pseudomonadati</taxon>
        <taxon>Thermodesulfobacteriota</taxon>
        <taxon>Desulfobaccia</taxon>
        <taxon>Desulfobaccales</taxon>
        <taxon>Desulfobaccaceae</taxon>
        <taxon>Desulfobacca</taxon>
    </lineage>
</organism>
<evidence type="ECO:0000313" key="3">
    <source>
        <dbReference type="EMBL" id="HGF35494.1"/>
    </source>
</evidence>
<dbReference type="SUPFAM" id="SSF52402">
    <property type="entry name" value="Adenine nucleotide alpha hydrolases-like"/>
    <property type="match status" value="1"/>
</dbReference>
<dbReference type="PIRSF" id="PIRSF006276">
    <property type="entry name" value="UspA"/>
    <property type="match status" value="1"/>
</dbReference>
<feature type="domain" description="UspA" evidence="2">
    <location>
        <begin position="28"/>
        <end position="166"/>
    </location>
</feature>
<comment type="similarity">
    <text evidence="1">Belongs to the universal stress protein A family.</text>
</comment>
<dbReference type="InterPro" id="IPR014729">
    <property type="entry name" value="Rossmann-like_a/b/a_fold"/>
</dbReference>
<dbReference type="PANTHER" id="PTHR46268">
    <property type="entry name" value="STRESS RESPONSE PROTEIN NHAX"/>
    <property type="match status" value="1"/>
</dbReference>
<evidence type="ECO:0000256" key="1">
    <source>
        <dbReference type="ARBA" id="ARBA00008791"/>
    </source>
</evidence>
<dbReference type="AlphaFoldDB" id="A0A7C3V708"/>
<protein>
    <submittedName>
        <fullName evidence="3">Universal stress protein</fullName>
    </submittedName>
</protein>
<reference evidence="3" key="1">
    <citation type="journal article" date="2020" name="mSystems">
        <title>Genome- and Community-Level Interaction Insights into Carbon Utilization and Element Cycling Functions of Hydrothermarchaeota in Hydrothermal Sediment.</title>
        <authorList>
            <person name="Zhou Z."/>
            <person name="Liu Y."/>
            <person name="Xu W."/>
            <person name="Pan J."/>
            <person name="Luo Z.H."/>
            <person name="Li M."/>
        </authorList>
    </citation>
    <scope>NUCLEOTIDE SEQUENCE [LARGE SCALE GENOMIC DNA]</scope>
    <source>
        <strain evidence="3">SpSt-897</strain>
    </source>
</reference>